<proteinExistence type="predicted"/>
<dbReference type="InterPro" id="IPR039968">
    <property type="entry name" value="BcerS-like"/>
</dbReference>
<sequence>MTATIKRVSDRRELKKFIRFNYELYKNNPYSVPDLYSDMLNTFDRKKNAAFEFFEAEY</sequence>
<name>A0A5J4Q6Z9_9ZZZZ</name>
<organism evidence="1">
    <name type="scientific">termite gut metagenome</name>
    <dbReference type="NCBI Taxonomy" id="433724"/>
    <lineage>
        <taxon>unclassified sequences</taxon>
        <taxon>metagenomes</taxon>
        <taxon>organismal metagenomes</taxon>
    </lineage>
</organism>
<accession>A0A5J4Q6Z9</accession>
<reference evidence="1" key="1">
    <citation type="submission" date="2019-03" db="EMBL/GenBank/DDBJ databases">
        <title>Single cell metagenomics reveals metabolic interactions within the superorganism composed of flagellate Streblomastix strix and complex community of Bacteroidetes bacteria on its surface.</title>
        <authorList>
            <person name="Treitli S.C."/>
            <person name="Kolisko M."/>
            <person name="Husnik F."/>
            <person name="Keeling P."/>
            <person name="Hampl V."/>
        </authorList>
    </citation>
    <scope>NUCLEOTIDE SEQUENCE</scope>
    <source>
        <strain evidence="1">STM</strain>
    </source>
</reference>
<gene>
    <name evidence="1" type="ORF">EZS27_032165</name>
</gene>
<dbReference type="AlphaFoldDB" id="A0A5J4Q6Z9"/>
<feature type="non-terminal residue" evidence="1">
    <location>
        <position position="58"/>
    </location>
</feature>
<protein>
    <submittedName>
        <fullName evidence="1">Uncharacterized protein</fullName>
    </submittedName>
</protein>
<dbReference type="PANTHER" id="PTHR41368:SF1">
    <property type="entry name" value="PROTEIN YGHO"/>
    <property type="match status" value="1"/>
</dbReference>
<evidence type="ECO:0000313" key="1">
    <source>
        <dbReference type="EMBL" id="KAA6317726.1"/>
    </source>
</evidence>
<dbReference type="EMBL" id="SNRY01004427">
    <property type="protein sequence ID" value="KAA6317726.1"/>
    <property type="molecule type" value="Genomic_DNA"/>
</dbReference>
<dbReference type="PANTHER" id="PTHR41368">
    <property type="entry name" value="PROTEIN YGHO"/>
    <property type="match status" value="1"/>
</dbReference>
<comment type="caution">
    <text evidence="1">The sequence shown here is derived from an EMBL/GenBank/DDBJ whole genome shotgun (WGS) entry which is preliminary data.</text>
</comment>